<protein>
    <recommendedName>
        <fullName evidence="9">Neutral zinc metallopeptidase</fullName>
    </recommendedName>
</protein>
<dbReference type="OrthoDB" id="9774900at2"/>
<evidence type="ECO:0000256" key="5">
    <source>
        <dbReference type="SAM" id="MobiDB-lite"/>
    </source>
</evidence>
<organism evidence="7 8">
    <name type="scientific">Albimonas pacifica</name>
    <dbReference type="NCBI Taxonomy" id="1114924"/>
    <lineage>
        <taxon>Bacteria</taxon>
        <taxon>Pseudomonadati</taxon>
        <taxon>Pseudomonadota</taxon>
        <taxon>Alphaproteobacteria</taxon>
        <taxon>Rhodobacterales</taxon>
        <taxon>Paracoccaceae</taxon>
        <taxon>Albimonas</taxon>
    </lineage>
</organism>
<dbReference type="EMBL" id="FOQH01000005">
    <property type="protein sequence ID" value="SFI24852.1"/>
    <property type="molecule type" value="Genomic_DNA"/>
</dbReference>
<dbReference type="Pfam" id="PF04228">
    <property type="entry name" value="Zn_peptidase"/>
    <property type="match status" value="1"/>
</dbReference>
<dbReference type="GO" id="GO:0016020">
    <property type="term" value="C:membrane"/>
    <property type="evidence" value="ECO:0007669"/>
    <property type="project" value="UniProtKB-SubCell"/>
</dbReference>
<dbReference type="RefSeq" id="WP_092860081.1">
    <property type="nucleotide sequence ID" value="NZ_FOQH01000005.1"/>
</dbReference>
<evidence type="ECO:0000313" key="7">
    <source>
        <dbReference type="EMBL" id="SFI24852.1"/>
    </source>
</evidence>
<comment type="subcellular location">
    <subcellularLocation>
        <location evidence="1">Membrane</location>
        <topology evidence="1">Single-pass membrane protein</topology>
    </subcellularLocation>
</comment>
<dbReference type="PANTHER" id="PTHR30168">
    <property type="entry name" value="PUTATIVE MEMBRANE PROTEIN YPFJ"/>
    <property type="match status" value="1"/>
</dbReference>
<feature type="transmembrane region" description="Helical" evidence="6">
    <location>
        <begin position="55"/>
        <end position="71"/>
    </location>
</feature>
<keyword evidence="2 6" id="KW-0812">Transmembrane</keyword>
<evidence type="ECO:0000256" key="4">
    <source>
        <dbReference type="ARBA" id="ARBA00023136"/>
    </source>
</evidence>
<dbReference type="AlphaFoldDB" id="A0A1I3GNJ0"/>
<evidence type="ECO:0000256" key="2">
    <source>
        <dbReference type="ARBA" id="ARBA00022692"/>
    </source>
</evidence>
<name>A0A1I3GNJ0_9RHOB</name>
<dbReference type="STRING" id="1114924.SAMN05216258_105251"/>
<evidence type="ECO:0008006" key="9">
    <source>
        <dbReference type="Google" id="ProtNLM"/>
    </source>
</evidence>
<dbReference type="Proteomes" id="UP000199377">
    <property type="component" value="Unassembled WGS sequence"/>
</dbReference>
<evidence type="ECO:0000256" key="3">
    <source>
        <dbReference type="ARBA" id="ARBA00022989"/>
    </source>
</evidence>
<evidence type="ECO:0000256" key="6">
    <source>
        <dbReference type="SAM" id="Phobius"/>
    </source>
</evidence>
<accession>A0A1I3GNJ0</accession>
<dbReference type="InterPro" id="IPR007343">
    <property type="entry name" value="Uncharacterised_pept_Zn_put"/>
</dbReference>
<sequence>MQWRGRRGSSNVEDQRGRSSPGGGFPGGFGRRPGGFPGQGFPGGGRRISLPRSKAGWVVFLVVIGISIFAAQQERSVGPGGAGGSGGALIQADREAGQFASVVLADTEEVWARRFQDELGRRYDPPTLVLFSGSVRSGCGGASAASGPFYCPLDEKAYLDTDFFDALERRLGARGDFAAAYVIAHEVGHHVQNELGMLERAQAMKAGLDEAGANAVQVKVELMADCLAGVWAREAQRMFGSLDEGDVDEALNAASRIGDDTLQREAGRTVRPETFQHGTSADRKAWFATGWNEATIAACDTF</sequence>
<feature type="region of interest" description="Disordered" evidence="5">
    <location>
        <begin position="1"/>
        <end position="47"/>
    </location>
</feature>
<gene>
    <name evidence="7" type="ORF">SAMN05216258_105251</name>
</gene>
<evidence type="ECO:0000256" key="1">
    <source>
        <dbReference type="ARBA" id="ARBA00004167"/>
    </source>
</evidence>
<keyword evidence="4 6" id="KW-0472">Membrane</keyword>
<evidence type="ECO:0000313" key="8">
    <source>
        <dbReference type="Proteomes" id="UP000199377"/>
    </source>
</evidence>
<feature type="compositionally biased region" description="Gly residues" evidence="5">
    <location>
        <begin position="20"/>
        <end position="46"/>
    </location>
</feature>
<keyword evidence="8" id="KW-1185">Reference proteome</keyword>
<proteinExistence type="predicted"/>
<keyword evidence="3 6" id="KW-1133">Transmembrane helix</keyword>
<reference evidence="7 8" key="1">
    <citation type="submission" date="2016-10" db="EMBL/GenBank/DDBJ databases">
        <authorList>
            <person name="de Groot N.N."/>
        </authorList>
    </citation>
    <scope>NUCLEOTIDE SEQUENCE [LARGE SCALE GENOMIC DNA]</scope>
    <source>
        <strain evidence="7 8">CGMCC 1.11030</strain>
    </source>
</reference>
<dbReference type="PANTHER" id="PTHR30168:SF0">
    <property type="entry name" value="INNER MEMBRANE PROTEIN"/>
    <property type="match status" value="1"/>
</dbReference>